<evidence type="ECO:0000313" key="2">
    <source>
        <dbReference type="EMBL" id="PHL00288.1"/>
    </source>
</evidence>
<protein>
    <recommendedName>
        <fullName evidence="1">DUF4130 domain-containing protein</fullName>
    </recommendedName>
</protein>
<dbReference type="Proteomes" id="UP000226437">
    <property type="component" value="Unassembled WGS sequence"/>
</dbReference>
<feature type="domain" description="DUF4130" evidence="1">
    <location>
        <begin position="83"/>
        <end position="254"/>
    </location>
</feature>
<gene>
    <name evidence="2" type="ORF">CGL56_04430</name>
</gene>
<dbReference type="AlphaFoldDB" id="A0A2G0CK20"/>
<comment type="caution">
    <text evidence="2">The sequence shown here is derived from an EMBL/GenBank/DDBJ whole genome shotgun (WGS) entry which is preliminary data.</text>
</comment>
<dbReference type="NCBIfam" id="TIGR03915">
    <property type="entry name" value="SAM_7_link_chp"/>
    <property type="match status" value="1"/>
</dbReference>
<dbReference type="Pfam" id="PF13566">
    <property type="entry name" value="DUF4130"/>
    <property type="match status" value="1"/>
</dbReference>
<name>A0A2G0CK20_9BACT</name>
<evidence type="ECO:0000259" key="1">
    <source>
        <dbReference type="Pfam" id="PF13566"/>
    </source>
</evidence>
<reference evidence="2 3" key="1">
    <citation type="submission" date="2017-10" db="EMBL/GenBank/DDBJ databases">
        <title>The draft genome sequence of Lewinella marina KCTC 32374.</title>
        <authorList>
            <person name="Wang K."/>
        </authorList>
    </citation>
    <scope>NUCLEOTIDE SEQUENCE [LARGE SCALE GENOMIC DNA]</scope>
    <source>
        <strain evidence="2 3">MKG-38</strain>
    </source>
</reference>
<dbReference type="RefSeq" id="WP_099105268.1">
    <property type="nucleotide sequence ID" value="NZ_JAATJF010000001.1"/>
</dbReference>
<sequence>MTFTYDGTFPGLLSAIFEAFRLKAEGVDIVAEDRYQQQLFAAAIPVATEADHAKRVAAGLKKRSGNDKVVELLHHAFLTEQPEVERLIYYFVQRQMAVHALDVSKDASDDRIRQLLRLKQQMGREVHRMHAFVRFQQTPDGMYAALVNPDFNCLPLIGDHFAARYPAMEWLIYDTRRHYGLYWDSQLKKASFITLDAEQDGRLRSLSEQQLDESETGYQQLWQTYFRAVDIPERQNLKLHLQHVPKRYWKYLTEKTGS</sequence>
<proteinExistence type="predicted"/>
<accession>A0A2G0CK20</accession>
<dbReference type="InterPro" id="IPR023875">
    <property type="entry name" value="DNA_repair_put"/>
</dbReference>
<dbReference type="EMBL" id="PDLO01000001">
    <property type="protein sequence ID" value="PHL00288.1"/>
    <property type="molecule type" value="Genomic_DNA"/>
</dbReference>
<keyword evidence="3" id="KW-1185">Reference proteome</keyword>
<dbReference type="OrthoDB" id="5290748at2"/>
<dbReference type="InterPro" id="IPR025404">
    <property type="entry name" value="DUF4130"/>
</dbReference>
<evidence type="ECO:0000313" key="3">
    <source>
        <dbReference type="Proteomes" id="UP000226437"/>
    </source>
</evidence>
<organism evidence="2 3">
    <name type="scientific">Neolewinella marina</name>
    <dbReference type="NCBI Taxonomy" id="438751"/>
    <lineage>
        <taxon>Bacteria</taxon>
        <taxon>Pseudomonadati</taxon>
        <taxon>Bacteroidota</taxon>
        <taxon>Saprospiria</taxon>
        <taxon>Saprospirales</taxon>
        <taxon>Lewinellaceae</taxon>
        <taxon>Neolewinella</taxon>
    </lineage>
</organism>